<dbReference type="Proteomes" id="UP001620514">
    <property type="component" value="Unassembled WGS sequence"/>
</dbReference>
<reference evidence="1 2" key="1">
    <citation type="submission" date="2024-11" db="EMBL/GenBank/DDBJ databases">
        <title>Using genomics to understand microbial adaptation to soil warming.</title>
        <authorList>
            <person name="Deangelis K.M. PhD."/>
        </authorList>
    </citation>
    <scope>NUCLEOTIDE SEQUENCE [LARGE SCALE GENOMIC DNA]</scope>
    <source>
        <strain evidence="1 2">GAS97</strain>
    </source>
</reference>
<evidence type="ECO:0000313" key="1">
    <source>
        <dbReference type="EMBL" id="MFK4441307.1"/>
    </source>
</evidence>
<proteinExistence type="predicted"/>
<organism evidence="1 2">
    <name type="scientific">Caballeronia udeis</name>
    <dbReference type="NCBI Taxonomy" id="1232866"/>
    <lineage>
        <taxon>Bacteria</taxon>
        <taxon>Pseudomonadati</taxon>
        <taxon>Pseudomonadota</taxon>
        <taxon>Betaproteobacteria</taxon>
        <taxon>Burkholderiales</taxon>
        <taxon>Burkholderiaceae</taxon>
        <taxon>Caballeronia</taxon>
    </lineage>
</organism>
<dbReference type="EMBL" id="JBIYDN010000003">
    <property type="protein sequence ID" value="MFK4441307.1"/>
    <property type="molecule type" value="Genomic_DNA"/>
</dbReference>
<dbReference type="GO" id="GO:0018796">
    <property type="term" value="F:4,5-dihydroxyphthalate decarboxylase activity"/>
    <property type="evidence" value="ECO:0007669"/>
    <property type="project" value="UniProtKB-EC"/>
</dbReference>
<comment type="caution">
    <text evidence="1">The sequence shown here is derived from an EMBL/GenBank/DDBJ whole genome shotgun (WGS) entry which is preliminary data.</text>
</comment>
<sequence>MHPSGTKQEHTTLSTSTQPLRLKTALHTYPHTRALKAGELTDPAVELVFEEVEPIHRAFAPMARRQAYDISELAIVTYLQAKAYGKPVVLLPAVVAARFQQGCIIYNAQRGKLDVGSLAGKKVGVRAYTQTTGMWVRAILAQTYGVPLDKIDWITIEGAHLEEYRDPPFVRRAESGKQLLPMLRTGELDAVILGNDLPDEPGLEPLIGDAAAADRAWYALHQYVPINHVVVVTKALGDAQPQAMRAVYDLLCRGKASVVAENASKPDKLLFGYDALRGPLEETLAFCEQQQLLPRKLSVDEIFADSLAILGDAAR</sequence>
<keyword evidence="2" id="KW-1185">Reference proteome</keyword>
<dbReference type="SUPFAM" id="SSF53850">
    <property type="entry name" value="Periplasmic binding protein-like II"/>
    <property type="match status" value="1"/>
</dbReference>
<name>A0ABW8MCB4_9BURK</name>
<dbReference type="EC" id="4.1.1.55" evidence="1"/>
<evidence type="ECO:0000313" key="2">
    <source>
        <dbReference type="Proteomes" id="UP001620514"/>
    </source>
</evidence>
<keyword evidence="1" id="KW-0456">Lyase</keyword>
<gene>
    <name evidence="1" type="ORF">ABH943_001318</name>
</gene>
<accession>A0ABW8MCB4</accession>
<protein>
    <submittedName>
        <fullName evidence="1">4,5-dihydroxyphthalate decarboxylase</fullName>
        <ecNumber evidence="1">4.1.1.55</ecNumber>
    </submittedName>
</protein>
<dbReference type="Gene3D" id="3.40.190.10">
    <property type="entry name" value="Periplasmic binding protein-like II"/>
    <property type="match status" value="1"/>
</dbReference>